<dbReference type="InterPro" id="IPR057670">
    <property type="entry name" value="SH3_retrovirus"/>
</dbReference>
<keyword evidence="5" id="KW-1185">Reference proteome</keyword>
<feature type="compositionally biased region" description="Polar residues" evidence="1">
    <location>
        <begin position="70"/>
        <end position="84"/>
    </location>
</feature>
<dbReference type="Pfam" id="PF07727">
    <property type="entry name" value="RVT_2"/>
    <property type="match status" value="1"/>
</dbReference>
<evidence type="ECO:0000259" key="2">
    <source>
        <dbReference type="Pfam" id="PF07727"/>
    </source>
</evidence>
<organism evidence="4 5">
    <name type="scientific">Acer saccharum</name>
    <name type="common">Sugar maple</name>
    <dbReference type="NCBI Taxonomy" id="4024"/>
    <lineage>
        <taxon>Eukaryota</taxon>
        <taxon>Viridiplantae</taxon>
        <taxon>Streptophyta</taxon>
        <taxon>Embryophyta</taxon>
        <taxon>Tracheophyta</taxon>
        <taxon>Spermatophyta</taxon>
        <taxon>Magnoliopsida</taxon>
        <taxon>eudicotyledons</taxon>
        <taxon>Gunneridae</taxon>
        <taxon>Pentapetalae</taxon>
        <taxon>rosids</taxon>
        <taxon>malvids</taxon>
        <taxon>Sapindales</taxon>
        <taxon>Sapindaceae</taxon>
        <taxon>Hippocastanoideae</taxon>
        <taxon>Acereae</taxon>
        <taxon>Acer</taxon>
    </lineage>
</organism>
<feature type="domain" description="Reverse transcriptase Ty1/copia-type" evidence="2">
    <location>
        <begin position="145"/>
        <end position="388"/>
    </location>
</feature>
<proteinExistence type="predicted"/>
<evidence type="ECO:0000313" key="4">
    <source>
        <dbReference type="EMBL" id="KAK0580691.1"/>
    </source>
</evidence>
<feature type="domain" description="Retroviral polymerase SH3-like" evidence="3">
    <location>
        <begin position="4"/>
        <end position="43"/>
    </location>
</feature>
<comment type="caution">
    <text evidence="4">The sequence shown here is derived from an EMBL/GenBank/DDBJ whole genome shotgun (WGS) entry which is preliminary data.</text>
</comment>
<evidence type="ECO:0000313" key="5">
    <source>
        <dbReference type="Proteomes" id="UP001168877"/>
    </source>
</evidence>
<dbReference type="InterPro" id="IPR013103">
    <property type="entry name" value="RVT_2"/>
</dbReference>
<dbReference type="PANTHER" id="PTHR43383:SF2">
    <property type="entry name" value="AMIDOHYDROLASE 2 FAMILY PROTEIN"/>
    <property type="match status" value="1"/>
</dbReference>
<evidence type="ECO:0008006" key="6">
    <source>
        <dbReference type="Google" id="ProtNLM"/>
    </source>
</evidence>
<dbReference type="EMBL" id="JAUESC010000384">
    <property type="protein sequence ID" value="KAK0580691.1"/>
    <property type="molecule type" value="Genomic_DNA"/>
</dbReference>
<evidence type="ECO:0000256" key="1">
    <source>
        <dbReference type="SAM" id="MobiDB-lite"/>
    </source>
</evidence>
<name>A0AA39VIA9_ACESA</name>
<accession>A0AA39VIA9</accession>
<dbReference type="AlphaFoldDB" id="A0AA39VIA9"/>
<dbReference type="PANTHER" id="PTHR43383">
    <property type="entry name" value="NODULIN 6"/>
    <property type="match status" value="1"/>
</dbReference>
<evidence type="ECO:0000259" key="3">
    <source>
        <dbReference type="Pfam" id="PF25597"/>
    </source>
</evidence>
<gene>
    <name evidence="4" type="ORF">LWI29_005119</name>
</gene>
<dbReference type="SUPFAM" id="SSF56672">
    <property type="entry name" value="DNA/RNA polymerases"/>
    <property type="match status" value="1"/>
</dbReference>
<dbReference type="Pfam" id="PF25597">
    <property type="entry name" value="SH3_retrovirus"/>
    <property type="match status" value="1"/>
</dbReference>
<reference evidence="4" key="1">
    <citation type="journal article" date="2022" name="Plant J.">
        <title>Strategies of tolerance reflected in two North American maple genomes.</title>
        <authorList>
            <person name="McEvoy S.L."/>
            <person name="Sezen U.U."/>
            <person name="Trouern-Trend A."/>
            <person name="McMahon S.M."/>
            <person name="Schaberg P.G."/>
            <person name="Yang J."/>
            <person name="Wegrzyn J.L."/>
            <person name="Swenson N.G."/>
        </authorList>
    </citation>
    <scope>NUCLEOTIDE SEQUENCE</scope>
    <source>
        <strain evidence="4">NS2018</strain>
    </source>
</reference>
<sequence>MESHLETCIFVGYPKGTKGYYFYSPSDLKVFVSTNDKFLEKEYMNDFVPKSRIILNEMSGDTIPQEVVQQSPIVSSAPSQNRQPTIPRRSGRVSRQPERYIGLGELVENLSDDDDPYTYKEAMEDVDCRHWQKAMQSKIESMFNNKVWSIVYLHKGIKPIRCKWVYKRKRGMDGKVETFKAKLVAKGYTQKEGIDYEETFSLVVMLKSIRILLSIATSLDLEIWQMDIKTAFLNRSPDESICMMQPEGFIEKGQTERVCKLQKSIYGLKQASRSWNIRFDQAMKSFGFFQNLDEPSVYKRIKGDKLVFLILYVDDILLNRNDIGVLTSVKEWLAKQFDMKDLGEASYILGIQVIRDRKNRTTALSQASYIDKILSRFSMQDSKKGMLPFRHGIKLLRNKFLRMSMESNL</sequence>
<feature type="region of interest" description="Disordered" evidence="1">
    <location>
        <begin position="70"/>
        <end position="95"/>
    </location>
</feature>
<reference evidence="4" key="2">
    <citation type="submission" date="2023-06" db="EMBL/GenBank/DDBJ databases">
        <authorList>
            <person name="Swenson N.G."/>
            <person name="Wegrzyn J.L."/>
            <person name="Mcevoy S.L."/>
        </authorList>
    </citation>
    <scope>NUCLEOTIDE SEQUENCE</scope>
    <source>
        <strain evidence="4">NS2018</strain>
        <tissue evidence="4">Leaf</tissue>
    </source>
</reference>
<dbReference type="InterPro" id="IPR043502">
    <property type="entry name" value="DNA/RNA_pol_sf"/>
</dbReference>
<protein>
    <recommendedName>
        <fullName evidence="6">Reverse transcriptase Ty1/copia-type domain-containing protein</fullName>
    </recommendedName>
</protein>
<dbReference type="Proteomes" id="UP001168877">
    <property type="component" value="Unassembled WGS sequence"/>
</dbReference>